<comment type="caution">
    <text evidence="1">The sequence shown here is derived from an EMBL/GenBank/DDBJ whole genome shotgun (WGS) entry which is preliminary data.</text>
</comment>
<organism evidence="1 2">
    <name type="scientific">Filimonas zeae</name>
    <dbReference type="NCBI Taxonomy" id="1737353"/>
    <lineage>
        <taxon>Bacteria</taxon>
        <taxon>Pseudomonadati</taxon>
        <taxon>Bacteroidota</taxon>
        <taxon>Chitinophagia</taxon>
        <taxon>Chitinophagales</taxon>
        <taxon>Chitinophagaceae</taxon>
        <taxon>Filimonas</taxon>
    </lineage>
</organism>
<dbReference type="Gene3D" id="2.130.10.10">
    <property type="entry name" value="YVTN repeat-like/Quinoprotein amine dehydrogenase"/>
    <property type="match status" value="1"/>
</dbReference>
<proteinExistence type="predicted"/>
<name>A0A917IMR9_9BACT</name>
<evidence type="ECO:0000313" key="1">
    <source>
        <dbReference type="EMBL" id="GGH58974.1"/>
    </source>
</evidence>
<reference evidence="1" key="1">
    <citation type="journal article" date="2014" name="Int. J. Syst. Evol. Microbiol.">
        <title>Complete genome sequence of Corynebacterium casei LMG S-19264T (=DSM 44701T), isolated from a smear-ripened cheese.</title>
        <authorList>
            <consortium name="US DOE Joint Genome Institute (JGI-PGF)"/>
            <person name="Walter F."/>
            <person name="Albersmeier A."/>
            <person name="Kalinowski J."/>
            <person name="Ruckert C."/>
        </authorList>
    </citation>
    <scope>NUCLEOTIDE SEQUENCE</scope>
    <source>
        <strain evidence="1">CGMCC 1.15290</strain>
    </source>
</reference>
<dbReference type="Proteomes" id="UP000627292">
    <property type="component" value="Unassembled WGS sequence"/>
</dbReference>
<dbReference type="PANTHER" id="PTHR47199">
    <property type="entry name" value="PHOTOSYSTEM II STABILITY/ASSEMBLY FACTOR HCF136, CHLOROPLASTIC"/>
    <property type="match status" value="1"/>
</dbReference>
<dbReference type="AlphaFoldDB" id="A0A917IMR9"/>
<dbReference type="PANTHER" id="PTHR47199:SF2">
    <property type="entry name" value="PHOTOSYSTEM II STABILITY_ASSEMBLY FACTOR HCF136, CHLOROPLASTIC"/>
    <property type="match status" value="1"/>
</dbReference>
<protein>
    <submittedName>
        <fullName evidence="1">Oxidoreductase</fullName>
    </submittedName>
</protein>
<accession>A0A917IMR9</accession>
<dbReference type="SUPFAM" id="SSF110296">
    <property type="entry name" value="Oligoxyloglucan reducing end-specific cellobiohydrolase"/>
    <property type="match status" value="1"/>
</dbReference>
<sequence length="337" mass="36390">MLTSFEYAQSQQKYSISILDSGRSVSLRGLSVPSDSIVWVSGNNGYVARSTDGGAHFNWMQVAGFEKRDFRSIHAFNADTAVIMAIAEPAQILRTTDGGAHWQIVFTDNTPGMFLDAMHFEGTSGAVVGDPVNGRLFIAHTEDAGRSWFKMKPYMPEAEEGEACFASSGTNMQLVKVQRRLPFLALVTGGMVSRLHLIPVPGSKAGVTVNTLPMIQGKETTGANSIAVWKDSWLVVGGDFTRPNDTTGNCAISTNSGKNWHKPGTPPAGYRSCVIYVDKGKALTSGLNGVDITDDDGLHWFPISNQSFHVIQKSQRGNSVYLAGSKGQIGKLLDIKN</sequence>
<dbReference type="EMBL" id="BMIB01000001">
    <property type="protein sequence ID" value="GGH58974.1"/>
    <property type="molecule type" value="Genomic_DNA"/>
</dbReference>
<evidence type="ECO:0000313" key="2">
    <source>
        <dbReference type="Proteomes" id="UP000627292"/>
    </source>
</evidence>
<gene>
    <name evidence="1" type="ORF">GCM10011379_05240</name>
</gene>
<dbReference type="InterPro" id="IPR015943">
    <property type="entry name" value="WD40/YVTN_repeat-like_dom_sf"/>
</dbReference>
<keyword evidence="2" id="KW-1185">Reference proteome</keyword>
<reference evidence="1" key="2">
    <citation type="submission" date="2020-09" db="EMBL/GenBank/DDBJ databases">
        <authorList>
            <person name="Sun Q."/>
            <person name="Zhou Y."/>
        </authorList>
    </citation>
    <scope>NUCLEOTIDE SEQUENCE</scope>
    <source>
        <strain evidence="1">CGMCC 1.15290</strain>
    </source>
</reference>